<evidence type="ECO:0000313" key="3">
    <source>
        <dbReference type="EMBL" id="TIA29602.1"/>
    </source>
</evidence>
<name>A0A4T0BE93_AURPU</name>
<dbReference type="SUPFAM" id="SSF48576">
    <property type="entry name" value="Terpenoid synthases"/>
    <property type="match status" value="1"/>
</dbReference>
<gene>
    <name evidence="3" type="ORF">D6C78_10125</name>
</gene>
<dbReference type="InterPro" id="IPR024652">
    <property type="entry name" value="Trichodiene_synth"/>
</dbReference>
<dbReference type="EMBL" id="QZBZ01000425">
    <property type="protein sequence ID" value="TIA29602.1"/>
    <property type="molecule type" value="Genomic_DNA"/>
</dbReference>
<dbReference type="GO" id="GO:0016838">
    <property type="term" value="F:carbon-oxygen lyase activity, acting on phosphates"/>
    <property type="evidence" value="ECO:0007669"/>
    <property type="project" value="InterPro"/>
</dbReference>
<dbReference type="AlphaFoldDB" id="A0A4T0BE93"/>
<organism evidence="3 4">
    <name type="scientific">Aureobasidium pullulans</name>
    <name type="common">Black yeast</name>
    <name type="synonym">Pullularia pullulans</name>
    <dbReference type="NCBI Taxonomy" id="5580"/>
    <lineage>
        <taxon>Eukaryota</taxon>
        <taxon>Fungi</taxon>
        <taxon>Dikarya</taxon>
        <taxon>Ascomycota</taxon>
        <taxon>Pezizomycotina</taxon>
        <taxon>Dothideomycetes</taxon>
        <taxon>Dothideomycetidae</taxon>
        <taxon>Dothideales</taxon>
        <taxon>Saccotheciaceae</taxon>
        <taxon>Aureobasidium</taxon>
    </lineage>
</organism>
<evidence type="ECO:0000256" key="1">
    <source>
        <dbReference type="ARBA" id="ARBA00007946"/>
    </source>
</evidence>
<sequence length="370" mass="42305">MNNSFNNLVSLSQYVNAINKVLTDMQYNDVSHHPCEIQHQLHEAYFLTATYFARPGRIKDINLNKLQASIQSIVHMVVLSYPRASFEVKSELCVYLTYMMLLDDGKGISTDAIDTFSEDLIHGSEQKHVLWRSVNDHLPDLLKHYGPFCSLSIFRSTLDFFQGCWIDQHNFQGYPGSHNYPDFLRRLNGLGQYIGASLFPKQDFDENKHFAEIITVIAEMEQWEIHVNDLLSFYKESFDVDEQANLIVNFAYCTGVSTQDSFSRLTTSIAASGKALTTILMNKAPKMQGVVTAFMQGYVTWHLTNPRYRIGELVEQVDKLRLDGNEQLCKVWKAAMDVGDVDPKLWATPSLQDMMEEIKCTETQLPLKLS</sequence>
<accession>A0A4T0BE93</accession>
<dbReference type="SFLD" id="SFLDG01021">
    <property type="entry name" value="Trichodiene_Synthase_Like"/>
    <property type="match status" value="1"/>
</dbReference>
<dbReference type="Pfam" id="PF06330">
    <property type="entry name" value="TRI5"/>
    <property type="match status" value="1"/>
</dbReference>
<evidence type="ECO:0000256" key="2">
    <source>
        <dbReference type="ARBA" id="ARBA00023239"/>
    </source>
</evidence>
<evidence type="ECO:0000313" key="4">
    <source>
        <dbReference type="Proteomes" id="UP000308724"/>
    </source>
</evidence>
<protein>
    <recommendedName>
        <fullName evidence="5">Trichodiene synthase</fullName>
    </recommendedName>
</protein>
<reference evidence="3 4" key="1">
    <citation type="submission" date="2018-10" db="EMBL/GenBank/DDBJ databases">
        <title>Fifty Aureobasidium pullulans genomes reveal a recombining polyextremotolerant generalist.</title>
        <authorList>
            <person name="Gostincar C."/>
            <person name="Turk M."/>
            <person name="Zajc J."/>
            <person name="Gunde-Cimerman N."/>
        </authorList>
    </citation>
    <scope>NUCLEOTIDE SEQUENCE [LARGE SCALE GENOMIC DNA]</scope>
    <source>
        <strain evidence="3 4">EXF-1645</strain>
    </source>
</reference>
<dbReference type="Proteomes" id="UP000308724">
    <property type="component" value="Unassembled WGS sequence"/>
</dbReference>
<dbReference type="InterPro" id="IPR008949">
    <property type="entry name" value="Isoprenoid_synthase_dom_sf"/>
</dbReference>
<evidence type="ECO:0008006" key="5">
    <source>
        <dbReference type="Google" id="ProtNLM"/>
    </source>
</evidence>
<dbReference type="Gene3D" id="1.10.600.10">
    <property type="entry name" value="Farnesyl Diphosphate Synthase"/>
    <property type="match status" value="1"/>
</dbReference>
<proteinExistence type="inferred from homology"/>
<comment type="caution">
    <text evidence="3">The sequence shown here is derived from an EMBL/GenBank/DDBJ whole genome shotgun (WGS) entry which is preliminary data.</text>
</comment>
<keyword evidence="2" id="KW-0456">Lyase</keyword>
<comment type="similarity">
    <text evidence="1">Belongs to the trichodiene synthase family.</text>
</comment>
<dbReference type="SFLD" id="SFLDS00005">
    <property type="entry name" value="Isoprenoid_Synthase_Type_I"/>
    <property type="match status" value="1"/>
</dbReference>